<evidence type="ECO:0000313" key="3">
    <source>
        <dbReference type="Proteomes" id="UP001165060"/>
    </source>
</evidence>
<reference evidence="2 3" key="1">
    <citation type="journal article" date="2023" name="Commun. Biol.">
        <title>Genome analysis of Parmales, the sister group of diatoms, reveals the evolutionary specialization of diatoms from phago-mixotrophs to photoautotrophs.</title>
        <authorList>
            <person name="Ban H."/>
            <person name="Sato S."/>
            <person name="Yoshikawa S."/>
            <person name="Yamada K."/>
            <person name="Nakamura Y."/>
            <person name="Ichinomiya M."/>
            <person name="Sato N."/>
            <person name="Blanc-Mathieu R."/>
            <person name="Endo H."/>
            <person name="Kuwata A."/>
            <person name="Ogata H."/>
        </authorList>
    </citation>
    <scope>NUCLEOTIDE SEQUENCE [LARGE SCALE GENOMIC DNA]</scope>
</reference>
<sequence length="281" mass="29039">MREFSRSLATSAARYGCSWSELSVAPSEAAQSGKKHRGGAESSGTTGERGSCGTCNAEVLVNDGTSICETGNNFQRNSNPADSKLCTNGEWGADHRGVSYGGCCASYGEGDAAPDGGARANSDLEGPIENSRIELDETEWSCDVKCDEQFLQDGDVSGSCLYYGRKLSGGPSKKEAMANGTRACSDFCLAEHGAAEWEYVDNSCAMSAGGGGCKEPKRKDFSSCCACGSFTSEFSGAEIYNGCYDEFKPGIGTEAYISGVARAGVAGVAAGFAAAVVGLLL</sequence>
<gene>
    <name evidence="2" type="ORF">TeGR_g204</name>
</gene>
<keyword evidence="3" id="KW-1185">Reference proteome</keyword>
<proteinExistence type="predicted"/>
<dbReference type="EMBL" id="BRYB01000140">
    <property type="protein sequence ID" value="GMI23861.1"/>
    <property type="molecule type" value="Genomic_DNA"/>
</dbReference>
<organism evidence="2 3">
    <name type="scientific">Tetraparma gracilis</name>
    <dbReference type="NCBI Taxonomy" id="2962635"/>
    <lineage>
        <taxon>Eukaryota</taxon>
        <taxon>Sar</taxon>
        <taxon>Stramenopiles</taxon>
        <taxon>Ochrophyta</taxon>
        <taxon>Bolidophyceae</taxon>
        <taxon>Parmales</taxon>
        <taxon>Triparmaceae</taxon>
        <taxon>Tetraparma</taxon>
    </lineage>
</organism>
<evidence type="ECO:0000256" key="1">
    <source>
        <dbReference type="SAM" id="MobiDB-lite"/>
    </source>
</evidence>
<protein>
    <submittedName>
        <fullName evidence="2">Uncharacterized protein</fullName>
    </submittedName>
</protein>
<name>A0ABQ6MCM9_9STRA</name>
<dbReference type="Proteomes" id="UP001165060">
    <property type="component" value="Unassembled WGS sequence"/>
</dbReference>
<feature type="region of interest" description="Disordered" evidence="1">
    <location>
        <begin position="28"/>
        <end position="51"/>
    </location>
</feature>
<evidence type="ECO:0000313" key="2">
    <source>
        <dbReference type="EMBL" id="GMI23861.1"/>
    </source>
</evidence>
<accession>A0ABQ6MCM9</accession>
<comment type="caution">
    <text evidence="2">The sequence shown here is derived from an EMBL/GenBank/DDBJ whole genome shotgun (WGS) entry which is preliminary data.</text>
</comment>